<feature type="region of interest" description="Disordered" evidence="1">
    <location>
        <begin position="1"/>
        <end position="85"/>
    </location>
</feature>
<evidence type="ECO:0000256" key="1">
    <source>
        <dbReference type="SAM" id="MobiDB-lite"/>
    </source>
</evidence>
<feature type="compositionally biased region" description="Basic and acidic residues" evidence="1">
    <location>
        <begin position="1"/>
        <end position="21"/>
    </location>
</feature>
<dbReference type="EMBL" id="LM676438">
    <property type="protein sequence ID" value="CEP27585.1"/>
    <property type="molecule type" value="Genomic_DNA"/>
</dbReference>
<reference evidence="2" key="1">
    <citation type="submission" date="2014-08" db="EMBL/GenBank/DDBJ databases">
        <authorList>
            <person name="Falentin Helene"/>
        </authorList>
    </citation>
    <scope>NUCLEOTIDE SEQUENCE</scope>
</reference>
<evidence type="ECO:0008006" key="3">
    <source>
        <dbReference type="Google" id="ProtNLM"/>
    </source>
</evidence>
<gene>
    <name evidence="2" type="ORF">PFCIRM138_04035</name>
</gene>
<dbReference type="KEGG" id="pfre:RM25_1881"/>
<dbReference type="AlphaFoldDB" id="A0A068VVA4"/>
<name>A0A068VVA4_PROFF</name>
<dbReference type="GeneID" id="61221441"/>
<protein>
    <recommendedName>
        <fullName evidence="3">tRNA adenosine deaminase-associated protein</fullName>
    </recommendedName>
</protein>
<organism evidence="2">
    <name type="scientific">Propionibacterium freudenreichii subsp. freudenreichii</name>
    <dbReference type="NCBI Taxonomy" id="66712"/>
    <lineage>
        <taxon>Bacteria</taxon>
        <taxon>Bacillati</taxon>
        <taxon>Actinomycetota</taxon>
        <taxon>Actinomycetes</taxon>
        <taxon>Propionibacteriales</taxon>
        <taxon>Propionibacteriaceae</taxon>
        <taxon>Propionibacterium</taxon>
    </lineage>
</organism>
<dbReference type="PATRIC" id="fig|66712.6.peg.1909"/>
<dbReference type="InterPro" id="IPR023869">
    <property type="entry name" value="tRNA_Adeno_NH3ase_assoc_put"/>
</dbReference>
<accession>A0A068VVA4</accession>
<dbReference type="NCBIfam" id="TIGR03941">
    <property type="entry name" value="tRNA_deam_assoc"/>
    <property type="match status" value="1"/>
</dbReference>
<proteinExistence type="predicted"/>
<evidence type="ECO:0000313" key="2">
    <source>
        <dbReference type="EMBL" id="CEP27585.1"/>
    </source>
</evidence>
<feature type="compositionally biased region" description="Acidic residues" evidence="1">
    <location>
        <begin position="52"/>
        <end position="85"/>
    </location>
</feature>
<dbReference type="RefSeq" id="WP_013161813.1">
    <property type="nucleotide sequence ID" value="NZ_CP010341.1"/>
</dbReference>
<sequence>MTGDKKNDKDIDVTDVDHADVDDTSADRAGTADDLDSLDDDDNELDASVVTDDYDDDLDDDSDDDDDDDDSDDDDDDDDDYDDATSDEIDFVVALYREGGEPTVTELPDICANDLDELVAQLRRMPGDVGAVGAVSINGEFFVLCRVRGNQIQVLLNDAVASNDWPIARDVIDFLGLEVPDPDDDSEPVGDLDILADQGVSDFEMESIAEDFDEDSGELVGRVVEDMKFTEPFDKALGDDGP</sequence>
<feature type="compositionally biased region" description="Acidic residues" evidence="1">
    <location>
        <begin position="33"/>
        <end position="45"/>
    </location>
</feature>